<sequence length="180" mass="20352">MTRNKKTLRKPVKMGASLGNNGVGSAQFTNAEDMKNRFFNNAANRRKAGDKAHDCEALATFFNSFADIDSLKREMTLAVSEQEFNTRKSRFQQKLQTDLSNIQSITPVHQQEIIQLEAEIKAVEAKYQENFAKANKETDPVKKANFVALANEALDEVKRLKNKYSQNPIANLGKFDYSND</sequence>
<dbReference type="Proteomes" id="UP001153678">
    <property type="component" value="Unassembled WGS sequence"/>
</dbReference>
<reference evidence="2" key="1">
    <citation type="submission" date="2022-08" db="EMBL/GenBank/DDBJ databases">
        <authorList>
            <person name="Kallberg Y."/>
            <person name="Tangrot J."/>
            <person name="Rosling A."/>
        </authorList>
    </citation>
    <scope>NUCLEOTIDE SEQUENCE</scope>
    <source>
        <strain evidence="2">Wild A</strain>
    </source>
</reference>
<evidence type="ECO:0000256" key="1">
    <source>
        <dbReference type="SAM" id="Coils"/>
    </source>
</evidence>
<dbReference type="EMBL" id="CAMKVN010005894">
    <property type="protein sequence ID" value="CAI2189543.1"/>
    <property type="molecule type" value="Genomic_DNA"/>
</dbReference>
<protein>
    <submittedName>
        <fullName evidence="2">10685_t:CDS:1</fullName>
    </submittedName>
</protein>
<keyword evidence="3" id="KW-1185">Reference proteome</keyword>
<dbReference type="AlphaFoldDB" id="A0A9W4T1X8"/>
<organism evidence="2 3">
    <name type="scientific">Funneliformis geosporum</name>
    <dbReference type="NCBI Taxonomy" id="1117311"/>
    <lineage>
        <taxon>Eukaryota</taxon>
        <taxon>Fungi</taxon>
        <taxon>Fungi incertae sedis</taxon>
        <taxon>Mucoromycota</taxon>
        <taxon>Glomeromycotina</taxon>
        <taxon>Glomeromycetes</taxon>
        <taxon>Glomerales</taxon>
        <taxon>Glomeraceae</taxon>
        <taxon>Funneliformis</taxon>
    </lineage>
</organism>
<proteinExistence type="predicted"/>
<evidence type="ECO:0000313" key="2">
    <source>
        <dbReference type="EMBL" id="CAI2189543.1"/>
    </source>
</evidence>
<accession>A0A9W4T1X8</accession>
<comment type="caution">
    <text evidence="2">The sequence shown here is derived from an EMBL/GenBank/DDBJ whole genome shotgun (WGS) entry which is preliminary data.</text>
</comment>
<gene>
    <name evidence="2" type="ORF">FWILDA_LOCUS14131</name>
</gene>
<feature type="coiled-coil region" evidence="1">
    <location>
        <begin position="113"/>
        <end position="167"/>
    </location>
</feature>
<keyword evidence="1" id="KW-0175">Coiled coil</keyword>
<name>A0A9W4T1X8_9GLOM</name>
<evidence type="ECO:0000313" key="3">
    <source>
        <dbReference type="Proteomes" id="UP001153678"/>
    </source>
</evidence>